<accession>A0A9R1CAI3</accession>
<gene>
    <name evidence="1" type="ORF">PRLR5076_18480</name>
</gene>
<evidence type="ECO:0000313" key="2">
    <source>
        <dbReference type="Proteomes" id="UP000825483"/>
    </source>
</evidence>
<dbReference type="EMBL" id="BPUB01000002">
    <property type="protein sequence ID" value="GJG58997.1"/>
    <property type="molecule type" value="Genomic_DNA"/>
</dbReference>
<reference evidence="1" key="1">
    <citation type="journal article" date="2022" name="Int. J. Syst. Evol. Microbiol.">
        <title>Prevotella lacticifex sp. nov., isolated from the rumen of cows.</title>
        <authorList>
            <person name="Shinkai T."/>
            <person name="Ikeyama N."/>
            <person name="Kumagai M."/>
            <person name="Ohmori H."/>
            <person name="Sakamoto M."/>
            <person name="Ohkuma M."/>
            <person name="Mitsumori M."/>
        </authorList>
    </citation>
    <scope>NUCLEOTIDE SEQUENCE</scope>
    <source>
        <strain evidence="1">R5076</strain>
    </source>
</reference>
<protein>
    <submittedName>
        <fullName evidence="1">Uncharacterized protein</fullName>
    </submittedName>
</protein>
<proteinExistence type="predicted"/>
<sequence>MAEQKHLGRIKLQPGQSLFCLNMKTGEITDMGRPRQVNVEEGCVYRTALNRKSFMKKLFRQGIIKVVPKHED</sequence>
<comment type="caution">
    <text evidence="1">The sequence shown here is derived from an EMBL/GenBank/DDBJ whole genome shotgun (WGS) entry which is preliminary data.</text>
</comment>
<organism evidence="1 2">
    <name type="scientific">Prevotella lacticifex</name>
    <dbReference type="NCBI Taxonomy" id="2854755"/>
    <lineage>
        <taxon>Bacteria</taxon>
        <taxon>Pseudomonadati</taxon>
        <taxon>Bacteroidota</taxon>
        <taxon>Bacteroidia</taxon>
        <taxon>Bacteroidales</taxon>
        <taxon>Prevotellaceae</taxon>
        <taxon>Prevotella</taxon>
    </lineage>
</organism>
<name>A0A9R1CAI3_9BACT</name>
<dbReference type="Proteomes" id="UP000825483">
    <property type="component" value="Unassembled WGS sequence"/>
</dbReference>
<keyword evidence="2" id="KW-1185">Reference proteome</keyword>
<dbReference type="AlphaFoldDB" id="A0A9R1CAI3"/>
<evidence type="ECO:0000313" key="1">
    <source>
        <dbReference type="EMBL" id="GJG58997.1"/>
    </source>
</evidence>